<dbReference type="InterPro" id="IPR008794">
    <property type="entry name" value="Pro_racemase_fam"/>
</dbReference>
<dbReference type="Proteomes" id="UP001345013">
    <property type="component" value="Unassembled WGS sequence"/>
</dbReference>
<keyword evidence="3" id="KW-1185">Reference proteome</keyword>
<reference evidence="2 3" key="1">
    <citation type="submission" date="2023-08" db="EMBL/GenBank/DDBJ databases">
        <title>Black Yeasts Isolated from many extreme environments.</title>
        <authorList>
            <person name="Coleine C."/>
            <person name="Stajich J.E."/>
            <person name="Selbmann L."/>
        </authorList>
    </citation>
    <scope>NUCLEOTIDE SEQUENCE [LARGE SCALE GENOMIC DNA]</scope>
    <source>
        <strain evidence="2 3">CCFEE 5885</strain>
    </source>
</reference>
<dbReference type="SUPFAM" id="SSF54506">
    <property type="entry name" value="Diaminopimelate epimerase-like"/>
    <property type="match status" value="1"/>
</dbReference>
<evidence type="ECO:0000313" key="2">
    <source>
        <dbReference type="EMBL" id="KAK5097726.1"/>
    </source>
</evidence>
<dbReference type="PANTHER" id="PTHR33442:SF5">
    <property type="entry name" value="BIFUNCTIONAL TRANS-3-HYDROXY-L-PROLINE DEHYDRATASE_2-EPIMERASE"/>
    <property type="match status" value="1"/>
</dbReference>
<comment type="caution">
    <text evidence="2">The sequence shown here is derived from an EMBL/GenBank/DDBJ whole genome shotgun (WGS) entry which is preliminary data.</text>
</comment>
<evidence type="ECO:0000313" key="3">
    <source>
        <dbReference type="Proteomes" id="UP001345013"/>
    </source>
</evidence>
<gene>
    <name evidence="2" type="ORF">LTR24_002193</name>
</gene>
<comment type="similarity">
    <text evidence="1">Belongs to the proline racemase family.</text>
</comment>
<organism evidence="2 3">
    <name type="scientific">Lithohypha guttulata</name>
    <dbReference type="NCBI Taxonomy" id="1690604"/>
    <lineage>
        <taxon>Eukaryota</taxon>
        <taxon>Fungi</taxon>
        <taxon>Dikarya</taxon>
        <taxon>Ascomycota</taxon>
        <taxon>Pezizomycotina</taxon>
        <taxon>Eurotiomycetes</taxon>
        <taxon>Chaetothyriomycetidae</taxon>
        <taxon>Chaetothyriales</taxon>
        <taxon>Trichomeriaceae</taxon>
        <taxon>Lithohypha</taxon>
    </lineage>
</organism>
<proteinExistence type="inferred from homology"/>
<name>A0ABR0KIS8_9EURO</name>
<dbReference type="EMBL" id="JAVRRG010000017">
    <property type="protein sequence ID" value="KAK5097726.1"/>
    <property type="molecule type" value="Genomic_DNA"/>
</dbReference>
<dbReference type="PANTHER" id="PTHR33442">
    <property type="entry name" value="TRANS-3-HYDROXY-L-PROLINE DEHYDRATASE"/>
    <property type="match status" value="1"/>
</dbReference>
<evidence type="ECO:0000256" key="1">
    <source>
        <dbReference type="ARBA" id="ARBA00007529"/>
    </source>
</evidence>
<evidence type="ECO:0008006" key="4">
    <source>
        <dbReference type="Google" id="ProtNLM"/>
    </source>
</evidence>
<protein>
    <recommendedName>
        <fullName evidence="4">Proline racemase</fullName>
    </recommendedName>
</protein>
<sequence length="206" mass="22351">MPAFVFELDYEVDVPDLGKVKVDIAWGGMIYAIVDAASVGLKITSAQGRKLVEVGEKIKRAVQLAIQPTHPENPSIKGVSIVQFTEPIMQGELKVGQDKTAVNTVVVSPGRLDRSPCGTGTCARMALLHARGQLKEGEKFHHLSVIGSEFIGHIRGTTKVGEYDAVLPTVQGSAWLTSFKQVILDPTDPYPLGFRVGDSWHTPETF</sequence>
<dbReference type="Gene3D" id="3.10.310.10">
    <property type="entry name" value="Diaminopimelate Epimerase, Chain A, domain 1"/>
    <property type="match status" value="1"/>
</dbReference>
<accession>A0ABR0KIS8</accession>
<dbReference type="Pfam" id="PF05544">
    <property type="entry name" value="Pro_racemase"/>
    <property type="match status" value="1"/>
</dbReference>